<feature type="region of interest" description="Disordered" evidence="1">
    <location>
        <begin position="27"/>
        <end position="70"/>
    </location>
</feature>
<accession>A0AA86MBT9</accession>
<organism evidence="2 3">
    <name type="scientific">Limnobacter thiooxidans</name>
    <dbReference type="NCBI Taxonomy" id="131080"/>
    <lineage>
        <taxon>Bacteria</taxon>
        <taxon>Pseudomonadati</taxon>
        <taxon>Pseudomonadota</taxon>
        <taxon>Betaproteobacteria</taxon>
        <taxon>Burkholderiales</taxon>
        <taxon>Burkholderiaceae</taxon>
        <taxon>Limnobacter</taxon>
    </lineage>
</organism>
<name>A0AA86MBT9_9BURK</name>
<evidence type="ECO:0000256" key="1">
    <source>
        <dbReference type="SAM" id="MobiDB-lite"/>
    </source>
</evidence>
<proteinExistence type="predicted"/>
<dbReference type="Proteomes" id="UP001329151">
    <property type="component" value="Chromosome"/>
</dbReference>
<gene>
    <name evidence="2" type="ORF">RGQ30_25440</name>
</gene>
<dbReference type="EMBL" id="AP028947">
    <property type="protein sequence ID" value="BET27043.1"/>
    <property type="molecule type" value="Genomic_DNA"/>
</dbReference>
<protein>
    <submittedName>
        <fullName evidence="2">Uncharacterized protein</fullName>
    </submittedName>
</protein>
<dbReference type="AlphaFoldDB" id="A0AA86MBT9"/>
<keyword evidence="3" id="KW-1185">Reference proteome</keyword>
<dbReference type="RefSeq" id="WP_130557840.1">
    <property type="nucleotide sequence ID" value="NZ_AP028947.1"/>
</dbReference>
<sequence length="70" mass="7120">MWKLIVAFLLFAGLSMFVIMQGGDNLNMAGEQHGGGDTPHENAAPSQAVPTSGAVAEQTPPAAVAPADSK</sequence>
<evidence type="ECO:0000313" key="2">
    <source>
        <dbReference type="EMBL" id="BET27043.1"/>
    </source>
</evidence>
<reference evidence="2 3" key="1">
    <citation type="submission" date="2023-10" db="EMBL/GenBank/DDBJ databases">
        <title>Complete Genome Sequence of Limnobacter thiooxidans CS-K2T, Isolated from freshwater lake sediments in Bavaria, Germany.</title>
        <authorList>
            <person name="Naruki M."/>
            <person name="Watanabe A."/>
            <person name="Warashina T."/>
            <person name="Morita T."/>
            <person name="Arakawa K."/>
        </authorList>
    </citation>
    <scope>NUCLEOTIDE SEQUENCE [LARGE SCALE GENOMIC DNA]</scope>
    <source>
        <strain evidence="2 3">CS-K2</strain>
    </source>
</reference>
<evidence type="ECO:0000313" key="3">
    <source>
        <dbReference type="Proteomes" id="UP001329151"/>
    </source>
</evidence>
<dbReference type="KEGG" id="lto:RGQ30_25440"/>